<dbReference type="Proteomes" id="UP000434036">
    <property type="component" value="Unassembled WGS sequence"/>
</dbReference>
<accession>A0A6N8UFD2</accession>
<evidence type="ECO:0000259" key="2">
    <source>
        <dbReference type="Pfam" id="PF06877"/>
    </source>
</evidence>
<feature type="chain" id="PRO_5038990727" description="Regulator of ribonuclease activity B domain-containing protein" evidence="1">
    <location>
        <begin position="19"/>
        <end position="194"/>
    </location>
</feature>
<comment type="caution">
    <text evidence="3">The sequence shown here is derived from an EMBL/GenBank/DDBJ whole genome shotgun (WGS) entry which is preliminary data.</text>
</comment>
<dbReference type="InterPro" id="IPR009671">
    <property type="entry name" value="RraB_dom"/>
</dbReference>
<proteinExistence type="predicted"/>
<dbReference type="Gene3D" id="3.30.70.970">
    <property type="entry name" value="RraB-like"/>
    <property type="match status" value="1"/>
</dbReference>
<keyword evidence="4" id="KW-1185">Reference proteome</keyword>
<dbReference type="EMBL" id="WUUQ01000003">
    <property type="protein sequence ID" value="MXQ74007.1"/>
    <property type="molecule type" value="Genomic_DNA"/>
</dbReference>
<dbReference type="SUPFAM" id="SSF89946">
    <property type="entry name" value="Hypothetical protein VC0424"/>
    <property type="match status" value="1"/>
</dbReference>
<reference evidence="3 4" key="2">
    <citation type="submission" date="2020-01" db="EMBL/GenBank/DDBJ databases">
        <title>Clostridiaceae sp. nov. isolated from the gut of human by culturomics.</title>
        <authorList>
            <person name="Chang Y."/>
        </authorList>
    </citation>
    <scope>NUCLEOTIDE SEQUENCE [LARGE SCALE GENOMIC DNA]</scope>
    <source>
        <strain evidence="3 4">DONG20-135</strain>
    </source>
</reference>
<dbReference type="RefSeq" id="WP_160625435.1">
    <property type="nucleotide sequence ID" value="NZ_WUUQ01000003.1"/>
</dbReference>
<evidence type="ECO:0000313" key="3">
    <source>
        <dbReference type="EMBL" id="MXQ74007.1"/>
    </source>
</evidence>
<dbReference type="Pfam" id="PF06877">
    <property type="entry name" value="RraB"/>
    <property type="match status" value="1"/>
</dbReference>
<evidence type="ECO:0000256" key="1">
    <source>
        <dbReference type="SAM" id="SignalP"/>
    </source>
</evidence>
<feature type="domain" description="Regulator of ribonuclease activity B" evidence="2">
    <location>
        <begin position="98"/>
        <end position="189"/>
    </location>
</feature>
<sequence>MKKTIPLLAVLGSAAAFAVYKLKQEEKKKIMALDQDLLVDETSADEEACEACDCDEEDEEADASKPKEIKVETGEKPVYSHSEYPNVSDEEYDDISHMNEEAIGKLHEQGDVNENERPIQHTVTFKNQEDMENFKNKVVNKGFVVTKGVSDFELTVLHISSIDSIKLMENVLFIADQAYANHGSYKGWQSKISY</sequence>
<gene>
    <name evidence="3" type="ORF">GSF08_08635</name>
</gene>
<feature type="signal peptide" evidence="1">
    <location>
        <begin position="1"/>
        <end position="18"/>
    </location>
</feature>
<name>A0A6N8UFD2_9FIRM</name>
<organism evidence="3 4">
    <name type="scientific">Copranaerobaculum intestinale</name>
    <dbReference type="NCBI Taxonomy" id="2692629"/>
    <lineage>
        <taxon>Bacteria</taxon>
        <taxon>Bacillati</taxon>
        <taxon>Bacillota</taxon>
        <taxon>Erysipelotrichia</taxon>
        <taxon>Erysipelotrichales</taxon>
        <taxon>Erysipelotrichaceae</taxon>
        <taxon>Copranaerobaculum</taxon>
    </lineage>
</organism>
<dbReference type="InterPro" id="IPR036701">
    <property type="entry name" value="RraB-like_sf"/>
</dbReference>
<reference evidence="3 4" key="1">
    <citation type="submission" date="2019-12" db="EMBL/GenBank/DDBJ databases">
        <authorList>
            <person name="Yang R."/>
        </authorList>
    </citation>
    <scope>NUCLEOTIDE SEQUENCE [LARGE SCALE GENOMIC DNA]</scope>
    <source>
        <strain evidence="3 4">DONG20-135</strain>
    </source>
</reference>
<evidence type="ECO:0000313" key="4">
    <source>
        <dbReference type="Proteomes" id="UP000434036"/>
    </source>
</evidence>
<keyword evidence="1" id="KW-0732">Signal</keyword>
<protein>
    <recommendedName>
        <fullName evidence="2">Regulator of ribonuclease activity B domain-containing protein</fullName>
    </recommendedName>
</protein>
<dbReference type="AlphaFoldDB" id="A0A6N8UFD2"/>